<keyword evidence="1" id="KW-0812">Transmembrane</keyword>
<evidence type="ECO:0000313" key="3">
    <source>
        <dbReference type="Proteomes" id="UP000613580"/>
    </source>
</evidence>
<proteinExistence type="predicted"/>
<gene>
    <name evidence="2" type="ORF">HMN09_00260800</name>
</gene>
<keyword evidence="1" id="KW-0472">Membrane</keyword>
<feature type="transmembrane region" description="Helical" evidence="1">
    <location>
        <begin position="88"/>
        <end position="115"/>
    </location>
</feature>
<dbReference type="AlphaFoldDB" id="A0A8H6TLE5"/>
<name>A0A8H6TLE5_MYCCL</name>
<feature type="transmembrane region" description="Helical" evidence="1">
    <location>
        <begin position="215"/>
        <end position="237"/>
    </location>
</feature>
<keyword evidence="1" id="KW-1133">Transmembrane helix</keyword>
<sequence length="253" mass="26630">MIIPEPTWATHEKNENASPVLQQLAPADGGSVPRDTHAGHEHLCAHCGSIDAPPTYAAKAEVGLTSSGSALESSGSSFARRSSRDIRVFTVACVAATFVSLVFLVLCCDILGLSYSSPYLWDASSVISAPWGVFVAWALCNLGIVPFILISGRRIAAASDTTPDTSSARLVTRFVTLILLFLGWLVCGAYSAIGQLVGTCQPFLRIVLPALCEEVATAVGLTFVSVALLVIAAVAIWRTSRALRRVGLGVSVN</sequence>
<evidence type="ECO:0000256" key="1">
    <source>
        <dbReference type="SAM" id="Phobius"/>
    </source>
</evidence>
<accession>A0A8H6TLE5</accession>
<comment type="caution">
    <text evidence="2">The sequence shown here is derived from an EMBL/GenBank/DDBJ whole genome shotgun (WGS) entry which is preliminary data.</text>
</comment>
<keyword evidence="3" id="KW-1185">Reference proteome</keyword>
<dbReference type="EMBL" id="JACAZE010000003">
    <property type="protein sequence ID" value="KAF7319234.1"/>
    <property type="molecule type" value="Genomic_DNA"/>
</dbReference>
<organism evidence="2 3">
    <name type="scientific">Mycena chlorophos</name>
    <name type="common">Agaric fungus</name>
    <name type="synonym">Agaricus chlorophos</name>
    <dbReference type="NCBI Taxonomy" id="658473"/>
    <lineage>
        <taxon>Eukaryota</taxon>
        <taxon>Fungi</taxon>
        <taxon>Dikarya</taxon>
        <taxon>Basidiomycota</taxon>
        <taxon>Agaricomycotina</taxon>
        <taxon>Agaricomycetes</taxon>
        <taxon>Agaricomycetidae</taxon>
        <taxon>Agaricales</taxon>
        <taxon>Marasmiineae</taxon>
        <taxon>Mycenaceae</taxon>
        <taxon>Mycena</taxon>
    </lineage>
</organism>
<protein>
    <submittedName>
        <fullName evidence="2">Uncharacterized protein</fullName>
    </submittedName>
</protein>
<feature type="transmembrane region" description="Helical" evidence="1">
    <location>
        <begin position="170"/>
        <end position="193"/>
    </location>
</feature>
<evidence type="ECO:0000313" key="2">
    <source>
        <dbReference type="EMBL" id="KAF7319234.1"/>
    </source>
</evidence>
<dbReference type="Proteomes" id="UP000613580">
    <property type="component" value="Unassembled WGS sequence"/>
</dbReference>
<feature type="transmembrane region" description="Helical" evidence="1">
    <location>
        <begin position="127"/>
        <end position="149"/>
    </location>
</feature>
<reference evidence="2" key="1">
    <citation type="submission" date="2020-05" db="EMBL/GenBank/DDBJ databases">
        <title>Mycena genomes resolve the evolution of fungal bioluminescence.</title>
        <authorList>
            <person name="Tsai I.J."/>
        </authorList>
    </citation>
    <scope>NUCLEOTIDE SEQUENCE</scope>
    <source>
        <strain evidence="2">110903Hualien_Pintung</strain>
    </source>
</reference>